<gene>
    <name evidence="2" type="ORF">RB2654_15100</name>
</gene>
<reference evidence="2 3" key="1">
    <citation type="journal article" date="2010" name="J. Bacteriol.">
        <title>Genome sequences of Pelagibaca bermudensis HTCC2601T and Maritimibacter alkaliphilus HTCC2654T, the type strains of two marine Roseobacter genera.</title>
        <authorList>
            <person name="Thrash J.C."/>
            <person name="Cho J.C."/>
            <person name="Ferriera S."/>
            <person name="Johnson J."/>
            <person name="Vergin K.L."/>
            <person name="Giovannoni S.J."/>
        </authorList>
    </citation>
    <scope>NUCLEOTIDE SEQUENCE [LARGE SCALE GENOMIC DNA]</scope>
    <source>
        <strain evidence="2 3">HTCC2654</strain>
    </source>
</reference>
<dbReference type="EMBL" id="AAMT01000008">
    <property type="protein sequence ID" value="EAQ12624.1"/>
    <property type="molecule type" value="Genomic_DNA"/>
</dbReference>
<dbReference type="AlphaFoldDB" id="A3VH69"/>
<evidence type="ECO:0000313" key="3">
    <source>
        <dbReference type="Proteomes" id="UP000002931"/>
    </source>
</evidence>
<name>A3VH69_9RHOB</name>
<organism evidence="2 3">
    <name type="scientific">Maritimibacter alkaliphilus HTCC2654</name>
    <dbReference type="NCBI Taxonomy" id="314271"/>
    <lineage>
        <taxon>Bacteria</taxon>
        <taxon>Pseudomonadati</taxon>
        <taxon>Pseudomonadota</taxon>
        <taxon>Alphaproteobacteria</taxon>
        <taxon>Rhodobacterales</taxon>
        <taxon>Roseobacteraceae</taxon>
        <taxon>Maritimibacter</taxon>
    </lineage>
</organism>
<keyword evidence="3" id="KW-1185">Reference proteome</keyword>
<dbReference type="STRING" id="314271.RB2654_15100"/>
<sequence length="31" mass="3318">MVSGPMMSRTSPPDEKFPPFGARITAFTSSS</sequence>
<dbReference type="HOGENOM" id="CLU_3397331_0_0_5"/>
<dbReference type="Proteomes" id="UP000002931">
    <property type="component" value="Unassembled WGS sequence"/>
</dbReference>
<feature type="region of interest" description="Disordered" evidence="1">
    <location>
        <begin position="1"/>
        <end position="31"/>
    </location>
</feature>
<comment type="caution">
    <text evidence="2">The sequence shown here is derived from an EMBL/GenBank/DDBJ whole genome shotgun (WGS) entry which is preliminary data.</text>
</comment>
<protein>
    <submittedName>
        <fullName evidence="2">Uncharacterized protein</fullName>
    </submittedName>
</protein>
<evidence type="ECO:0000313" key="2">
    <source>
        <dbReference type="EMBL" id="EAQ12624.1"/>
    </source>
</evidence>
<proteinExistence type="predicted"/>
<accession>A3VH69</accession>
<evidence type="ECO:0000256" key="1">
    <source>
        <dbReference type="SAM" id="MobiDB-lite"/>
    </source>
</evidence>